<gene>
    <name evidence="2" type="ORF">KI387_020486</name>
</gene>
<sequence>ELERSRFSTFTIESPFLLLRDFKFHAPRRRCYRGTHCGSESARHVPVNHMGMRVGLSGPANWGRAHGRQTLGASSVGGSHRYVH</sequence>
<evidence type="ECO:0000313" key="3">
    <source>
        <dbReference type="Proteomes" id="UP000824469"/>
    </source>
</evidence>
<comment type="caution">
    <text evidence="2">The sequence shown here is derived from an EMBL/GenBank/DDBJ whole genome shotgun (WGS) entry which is preliminary data.</text>
</comment>
<dbReference type="EMBL" id="JAHRHJ020000004">
    <property type="protein sequence ID" value="KAH9318717.1"/>
    <property type="molecule type" value="Genomic_DNA"/>
</dbReference>
<reference evidence="2 3" key="1">
    <citation type="journal article" date="2021" name="Nat. Plants">
        <title>The Taxus genome provides insights into paclitaxel biosynthesis.</title>
        <authorList>
            <person name="Xiong X."/>
            <person name="Gou J."/>
            <person name="Liao Q."/>
            <person name="Li Y."/>
            <person name="Zhou Q."/>
            <person name="Bi G."/>
            <person name="Li C."/>
            <person name="Du R."/>
            <person name="Wang X."/>
            <person name="Sun T."/>
            <person name="Guo L."/>
            <person name="Liang H."/>
            <person name="Lu P."/>
            <person name="Wu Y."/>
            <person name="Zhang Z."/>
            <person name="Ro D.K."/>
            <person name="Shang Y."/>
            <person name="Huang S."/>
            <person name="Yan J."/>
        </authorList>
    </citation>
    <scope>NUCLEOTIDE SEQUENCE [LARGE SCALE GENOMIC DNA]</scope>
    <source>
        <strain evidence="2">Ta-2019</strain>
    </source>
</reference>
<dbReference type="AlphaFoldDB" id="A0AA38G8Y6"/>
<feature type="region of interest" description="Disordered" evidence="1">
    <location>
        <begin position="60"/>
        <end position="84"/>
    </location>
</feature>
<organism evidence="2 3">
    <name type="scientific">Taxus chinensis</name>
    <name type="common">Chinese yew</name>
    <name type="synonym">Taxus wallichiana var. chinensis</name>
    <dbReference type="NCBI Taxonomy" id="29808"/>
    <lineage>
        <taxon>Eukaryota</taxon>
        <taxon>Viridiplantae</taxon>
        <taxon>Streptophyta</taxon>
        <taxon>Embryophyta</taxon>
        <taxon>Tracheophyta</taxon>
        <taxon>Spermatophyta</taxon>
        <taxon>Pinopsida</taxon>
        <taxon>Pinidae</taxon>
        <taxon>Conifers II</taxon>
        <taxon>Cupressales</taxon>
        <taxon>Taxaceae</taxon>
        <taxon>Taxus</taxon>
    </lineage>
</organism>
<evidence type="ECO:0000256" key="1">
    <source>
        <dbReference type="SAM" id="MobiDB-lite"/>
    </source>
</evidence>
<evidence type="ECO:0000313" key="2">
    <source>
        <dbReference type="EMBL" id="KAH9318717.1"/>
    </source>
</evidence>
<keyword evidence="3" id="KW-1185">Reference proteome</keyword>
<feature type="non-terminal residue" evidence="2">
    <location>
        <position position="1"/>
    </location>
</feature>
<accession>A0AA38G8Y6</accession>
<dbReference type="Proteomes" id="UP000824469">
    <property type="component" value="Unassembled WGS sequence"/>
</dbReference>
<feature type="non-terminal residue" evidence="2">
    <location>
        <position position="84"/>
    </location>
</feature>
<protein>
    <submittedName>
        <fullName evidence="2">Uncharacterized protein</fullName>
    </submittedName>
</protein>
<proteinExistence type="predicted"/>
<name>A0AA38G8Y6_TAXCH</name>